<dbReference type="Pfam" id="PF08032">
    <property type="entry name" value="SpoU_sub_bind"/>
    <property type="match status" value="1"/>
</dbReference>
<dbReference type="PANTHER" id="PTHR46429:SF1">
    <property type="entry name" value="23S RRNA (GUANOSINE-2'-O-)-METHYLTRANSFERASE RLMB"/>
    <property type="match status" value="1"/>
</dbReference>
<feature type="domain" description="RNA 2-O ribose methyltransferase substrate binding" evidence="4">
    <location>
        <begin position="5"/>
        <end position="78"/>
    </location>
</feature>
<dbReference type="SUPFAM" id="SSF75217">
    <property type="entry name" value="alpha/beta knot"/>
    <property type="match status" value="1"/>
</dbReference>
<dbReference type="InterPro" id="IPR029064">
    <property type="entry name" value="Ribosomal_eL30-like_sf"/>
</dbReference>
<dbReference type="GO" id="GO:0032259">
    <property type="term" value="P:methylation"/>
    <property type="evidence" value="ECO:0007669"/>
    <property type="project" value="UniProtKB-KW"/>
</dbReference>
<evidence type="ECO:0000256" key="2">
    <source>
        <dbReference type="ARBA" id="ARBA00022603"/>
    </source>
</evidence>
<dbReference type="GO" id="GO:0003723">
    <property type="term" value="F:RNA binding"/>
    <property type="evidence" value="ECO:0007669"/>
    <property type="project" value="InterPro"/>
</dbReference>
<gene>
    <name evidence="5" type="primary">rlmB</name>
    <name evidence="5" type="ORF">NCTC13150_01681</name>
</gene>
<dbReference type="CDD" id="cd18103">
    <property type="entry name" value="SpoU-like_RlmB"/>
    <property type="match status" value="1"/>
</dbReference>
<dbReference type="GO" id="GO:0006396">
    <property type="term" value="P:RNA processing"/>
    <property type="evidence" value="ECO:0007669"/>
    <property type="project" value="InterPro"/>
</dbReference>
<dbReference type="GO" id="GO:0008173">
    <property type="term" value="F:RNA methyltransferase activity"/>
    <property type="evidence" value="ECO:0007669"/>
    <property type="project" value="InterPro"/>
</dbReference>
<dbReference type="InterPro" id="IPR029028">
    <property type="entry name" value="Alpha/beta_knot_MTases"/>
</dbReference>
<dbReference type="NCBIfam" id="TIGR00186">
    <property type="entry name" value="rRNA_methyl_3"/>
    <property type="match status" value="1"/>
</dbReference>
<dbReference type="Pfam" id="PF00588">
    <property type="entry name" value="SpoU_methylase"/>
    <property type="match status" value="1"/>
</dbReference>
<dbReference type="SMART" id="SM00967">
    <property type="entry name" value="SpoU_sub_bind"/>
    <property type="match status" value="1"/>
</dbReference>
<dbReference type="InterPro" id="IPR001537">
    <property type="entry name" value="SpoU_MeTrfase"/>
</dbReference>
<evidence type="ECO:0000313" key="6">
    <source>
        <dbReference type="Proteomes" id="UP000377798"/>
    </source>
</evidence>
<dbReference type="FunFam" id="3.40.1280.10:FF:000008">
    <property type="entry name" value="Group 3 RNA methyltransferase TrmH"/>
    <property type="match status" value="1"/>
</dbReference>
<name>A0A8H2QSN4_9FIRM</name>
<dbReference type="Gene3D" id="3.30.1330.30">
    <property type="match status" value="1"/>
</dbReference>
<proteinExistence type="inferred from homology"/>
<dbReference type="AlphaFoldDB" id="A0A8H2QSN4"/>
<reference evidence="5 6" key="1">
    <citation type="submission" date="2019-02" db="EMBL/GenBank/DDBJ databases">
        <authorList>
            <consortium name="Pathogen Informatics"/>
        </authorList>
    </citation>
    <scope>NUCLEOTIDE SEQUENCE [LARGE SCALE GENOMIC DNA]</scope>
    <source>
        <strain evidence="5 6">3012STDY7089603</strain>
    </source>
</reference>
<evidence type="ECO:0000313" key="5">
    <source>
        <dbReference type="EMBL" id="VFB17096.1"/>
    </source>
</evidence>
<keyword evidence="3 5" id="KW-0808">Transferase</keyword>
<keyword evidence="6" id="KW-1185">Reference proteome</keyword>
<dbReference type="InterPro" id="IPR029026">
    <property type="entry name" value="tRNA_m1G_MTases_N"/>
</dbReference>
<dbReference type="PANTHER" id="PTHR46429">
    <property type="entry name" value="23S RRNA (GUANOSINE-2'-O-)-METHYLTRANSFERASE RLMB"/>
    <property type="match status" value="1"/>
</dbReference>
<keyword evidence="2 5" id="KW-0489">Methyltransferase</keyword>
<evidence type="ECO:0000256" key="3">
    <source>
        <dbReference type="ARBA" id="ARBA00022679"/>
    </source>
</evidence>
<evidence type="ECO:0000259" key="4">
    <source>
        <dbReference type="SMART" id="SM00967"/>
    </source>
</evidence>
<comment type="similarity">
    <text evidence="1">Belongs to the class IV-like SAM-binding methyltransferase superfamily. RNA methyltransferase TrmH family.</text>
</comment>
<dbReference type="EMBL" id="CAACYI010000001">
    <property type="protein sequence ID" value="VFB17096.1"/>
    <property type="molecule type" value="Genomic_DNA"/>
</dbReference>
<dbReference type="InterPro" id="IPR013123">
    <property type="entry name" value="SpoU_subst-bd"/>
</dbReference>
<comment type="caution">
    <text evidence="5">The sequence shown here is derived from an EMBL/GenBank/DDBJ whole genome shotgun (WGS) entry which is preliminary data.</text>
</comment>
<accession>A0A8H2QSN4</accession>
<sequence>MIEDLIFGRKPAEEAMEKSMAKKVYLLKNNKGNVAKFQDLAQEKNLPVQLVDKAFLDDLAGGKNHQGVVCQIKPYNYSSYEEILAYTRKRGEDPFLVLLDGVEDPQNLGAIIRTAYLAGAHGVLIPKHRSAKVTATVFKTSAGACAHIKIAQVTNVNQTIEKLKKENIWVYGADMGGQAYYKQNTKGPICLVLGSEGKGLSDPTKSHLDGILSIPMYGDLDSLNVSVSAGILAFDIARQRHEED</sequence>
<dbReference type="Proteomes" id="UP000377798">
    <property type="component" value="Unassembled WGS sequence"/>
</dbReference>
<dbReference type="Gene3D" id="3.40.1280.10">
    <property type="match status" value="1"/>
</dbReference>
<evidence type="ECO:0000256" key="1">
    <source>
        <dbReference type="ARBA" id="ARBA00007228"/>
    </source>
</evidence>
<protein>
    <submittedName>
        <fullName evidence="5">23S rRNA (Guanosine-2'-O-)-methyltransferase RlmB</fullName>
        <ecNumber evidence="5">2.1.1.185</ecNumber>
    </submittedName>
</protein>
<organism evidence="5 6">
    <name type="scientific">Urinicoccus massiliensis</name>
    <dbReference type="NCBI Taxonomy" id="1723382"/>
    <lineage>
        <taxon>Bacteria</taxon>
        <taxon>Bacillati</taxon>
        <taxon>Bacillota</taxon>
        <taxon>Tissierellia</taxon>
        <taxon>Tissierellales</taxon>
        <taxon>Peptoniphilaceae</taxon>
        <taxon>Urinicoccus</taxon>
    </lineage>
</organism>
<dbReference type="EC" id="2.1.1.185" evidence="5"/>
<dbReference type="GO" id="GO:0005829">
    <property type="term" value="C:cytosol"/>
    <property type="evidence" value="ECO:0007669"/>
    <property type="project" value="TreeGrafter"/>
</dbReference>
<dbReference type="SUPFAM" id="SSF55315">
    <property type="entry name" value="L30e-like"/>
    <property type="match status" value="1"/>
</dbReference>
<dbReference type="RefSeq" id="WP_131749722.1">
    <property type="nucleotide sequence ID" value="NZ_CAACYI010000001.1"/>
</dbReference>
<dbReference type="InterPro" id="IPR004441">
    <property type="entry name" value="rRNA_MeTrfase_TrmH"/>
</dbReference>